<dbReference type="EMBL" id="AMWG01000132">
    <property type="protein sequence ID" value="ELP31106.1"/>
    <property type="molecule type" value="Genomic_DNA"/>
</dbReference>
<organism evidence="1 2">
    <name type="scientific">Rhodopirellula baltica SWK14</name>
    <dbReference type="NCBI Taxonomy" id="993516"/>
    <lineage>
        <taxon>Bacteria</taxon>
        <taxon>Pseudomonadati</taxon>
        <taxon>Planctomycetota</taxon>
        <taxon>Planctomycetia</taxon>
        <taxon>Pirellulales</taxon>
        <taxon>Pirellulaceae</taxon>
        <taxon>Rhodopirellula</taxon>
    </lineage>
</organism>
<gene>
    <name evidence="1" type="ORF">RBSWK_04844</name>
</gene>
<accession>L7CDD4</accession>
<dbReference type="AlphaFoldDB" id="L7CDD4"/>
<comment type="caution">
    <text evidence="1">The sequence shown here is derived from an EMBL/GenBank/DDBJ whole genome shotgun (WGS) entry which is preliminary data.</text>
</comment>
<protein>
    <submittedName>
        <fullName evidence="1">Uncharacterized protein</fullName>
    </submittedName>
</protein>
<dbReference type="Proteomes" id="UP000010959">
    <property type="component" value="Unassembled WGS sequence"/>
</dbReference>
<dbReference type="PATRIC" id="fig|993516.3.peg.5173"/>
<evidence type="ECO:0000313" key="1">
    <source>
        <dbReference type="EMBL" id="ELP31106.1"/>
    </source>
</evidence>
<name>L7CDD4_RHOBT</name>
<sequence>MLGLSSNLSPKIRSSFIESINSLRISDMTTLQTKPRLSNDNVIGRKPVNSNQVARTFGDHFAKTPSRLGKLVQGSTHRLY</sequence>
<proteinExistence type="predicted"/>
<reference evidence="1 2" key="1">
    <citation type="journal article" date="2013" name="Mar. Genomics">
        <title>Expression of sulfatases in Rhodopirellula baltica and the diversity of sulfatases in the genus Rhodopirellula.</title>
        <authorList>
            <person name="Wegner C.E."/>
            <person name="Richter-Heitmann T."/>
            <person name="Klindworth A."/>
            <person name="Klockow C."/>
            <person name="Richter M."/>
            <person name="Achstetter T."/>
            <person name="Glockner F.O."/>
            <person name="Harder J."/>
        </authorList>
    </citation>
    <scope>NUCLEOTIDE SEQUENCE [LARGE SCALE GENOMIC DNA]</scope>
    <source>
        <strain evidence="1 2">SWK14</strain>
    </source>
</reference>
<evidence type="ECO:0000313" key="2">
    <source>
        <dbReference type="Proteomes" id="UP000010959"/>
    </source>
</evidence>